<keyword evidence="1" id="KW-0808">Transferase</keyword>
<protein>
    <submittedName>
        <fullName evidence="12">Non-specific protein-tyrosine kinase</fullName>
    </submittedName>
</protein>
<evidence type="ECO:0000256" key="6">
    <source>
        <dbReference type="ARBA" id="ARBA00051245"/>
    </source>
</evidence>
<dbReference type="InterPro" id="IPR011009">
    <property type="entry name" value="Kinase-like_dom_sf"/>
</dbReference>
<sequence length="601" mass="68184">MISNRWRWMLGAALNNPESPFLHCLWFRTFLLATRAGWRHTFTSCPSKCLLRDGHRLSSSHTHVRPRKGVRYLCNGTLKVYYLSGSGGGQHLLSAVMLGSLVWLRRIFIREQVQIVHCHSTFSTMAHKALLPMPGQSVPAFAPCSRTIRCSAALRESQRGADEQIYASLFVGQCGPADLCLAYKIFLFSSTYDFWWSKSTTGVPRSVWCKSTTTVPRRWRSTMTDLWAMPYYHGLLDNQDIEELLTQEGDFAVVKKTPENGAELYAIAVRTQEEVTYQLFMERNGRIGIDFKKHHNGFETIPKFIEGQLRSGVSICSDRFVVLRNGVQRQKWELRNADVVRSTQELGRGAFGVVVKGTFTDPDTQRIVHVAIKEILPGATKQQRQELIKEARIMKHFDHRNIIKYYGVTACEQQPLVIVLELATEGSLATYLKKIKHSVRTKLFMLLGAASGLEHIHQKGIIHADVSARNCLYSGRLVKISDFGLAVKGREKYVKEGEQVPIKWMAPEAIRHRAFTQKTDVWAFGVLSWEVFSDGASPFHGVQQASVVEKILGGERLIFPEQAPSVFAAFVGENIWQDEHNKRLSMGAVFDWLDRHINKMA</sequence>
<dbReference type="GO" id="GO:0004715">
    <property type="term" value="F:non-membrane spanning protein tyrosine kinase activity"/>
    <property type="evidence" value="ECO:0007669"/>
    <property type="project" value="UniProtKB-EC"/>
</dbReference>
<dbReference type="WBParaSite" id="Gr19_v10_g16453.t1">
    <property type="protein sequence ID" value="Gr19_v10_g16453.t1"/>
    <property type="gene ID" value="Gr19_v10_g16453"/>
</dbReference>
<comment type="catalytic activity">
    <reaction evidence="6">
        <text>L-tyrosyl-[protein] + ATP = O-phospho-L-tyrosyl-[protein] + ADP + H(+)</text>
        <dbReference type="Rhea" id="RHEA:10596"/>
        <dbReference type="Rhea" id="RHEA-COMP:10136"/>
        <dbReference type="Rhea" id="RHEA-COMP:20101"/>
        <dbReference type="ChEBI" id="CHEBI:15378"/>
        <dbReference type="ChEBI" id="CHEBI:30616"/>
        <dbReference type="ChEBI" id="CHEBI:46858"/>
        <dbReference type="ChEBI" id="CHEBI:61978"/>
        <dbReference type="ChEBI" id="CHEBI:456216"/>
        <dbReference type="EC" id="2.7.10.2"/>
    </reaction>
</comment>
<dbReference type="InterPro" id="IPR050198">
    <property type="entry name" value="Non-receptor_tyrosine_kinases"/>
</dbReference>
<dbReference type="Proteomes" id="UP000887572">
    <property type="component" value="Unplaced"/>
</dbReference>
<dbReference type="InterPro" id="IPR000980">
    <property type="entry name" value="SH2"/>
</dbReference>
<accession>A0A914HDW3</accession>
<dbReference type="InterPro" id="IPR017441">
    <property type="entry name" value="Protein_kinase_ATP_BS"/>
</dbReference>
<dbReference type="InterPro" id="IPR036860">
    <property type="entry name" value="SH2_dom_sf"/>
</dbReference>
<evidence type="ECO:0000259" key="9">
    <source>
        <dbReference type="PROSITE" id="PS50001"/>
    </source>
</evidence>
<dbReference type="InterPro" id="IPR013234">
    <property type="entry name" value="PIGA_GPI_anchor_biosynthesis"/>
</dbReference>
<dbReference type="InterPro" id="IPR000719">
    <property type="entry name" value="Prot_kinase_dom"/>
</dbReference>
<feature type="domain" description="SH2" evidence="9">
    <location>
        <begin position="231"/>
        <end position="327"/>
    </location>
</feature>
<keyword evidence="7" id="KW-0727">SH2 domain</keyword>
<dbReference type="PROSITE" id="PS50001">
    <property type="entry name" value="SH2"/>
    <property type="match status" value="1"/>
</dbReference>
<evidence type="ECO:0000313" key="11">
    <source>
        <dbReference type="Proteomes" id="UP000887572"/>
    </source>
</evidence>
<dbReference type="PROSITE" id="PS50011">
    <property type="entry name" value="PROTEIN_KINASE_DOM"/>
    <property type="match status" value="1"/>
</dbReference>
<evidence type="ECO:0000256" key="3">
    <source>
        <dbReference type="ARBA" id="ARBA00022777"/>
    </source>
</evidence>
<dbReference type="SUPFAM" id="SSF56112">
    <property type="entry name" value="Protein kinase-like (PK-like)"/>
    <property type="match status" value="1"/>
</dbReference>
<keyword evidence="11" id="KW-1185">Reference proteome</keyword>
<dbReference type="CDD" id="cd00192">
    <property type="entry name" value="PTKc"/>
    <property type="match status" value="1"/>
</dbReference>
<dbReference type="InterPro" id="IPR001245">
    <property type="entry name" value="Ser-Thr/Tyr_kinase_cat_dom"/>
</dbReference>
<evidence type="ECO:0000256" key="4">
    <source>
        <dbReference type="ARBA" id="ARBA00022840"/>
    </source>
</evidence>
<keyword evidence="2 8" id="KW-0547">Nucleotide-binding</keyword>
<keyword evidence="3" id="KW-0418">Kinase</keyword>
<dbReference type="InterPro" id="IPR008266">
    <property type="entry name" value="Tyr_kinase_AS"/>
</dbReference>
<feature type="domain" description="Protein kinase" evidence="10">
    <location>
        <begin position="340"/>
        <end position="597"/>
    </location>
</feature>
<evidence type="ECO:0000256" key="5">
    <source>
        <dbReference type="ARBA" id="ARBA00023137"/>
    </source>
</evidence>
<evidence type="ECO:0000256" key="2">
    <source>
        <dbReference type="ARBA" id="ARBA00022741"/>
    </source>
</evidence>
<keyword evidence="4 8" id="KW-0067">ATP-binding</keyword>
<dbReference type="Gene3D" id="1.10.510.10">
    <property type="entry name" value="Transferase(Phosphotransferase) domain 1"/>
    <property type="match status" value="1"/>
</dbReference>
<feature type="binding site" evidence="8">
    <location>
        <position position="373"/>
    </location>
    <ligand>
        <name>ATP</name>
        <dbReference type="ChEBI" id="CHEBI:30616"/>
    </ligand>
</feature>
<evidence type="ECO:0000313" key="12">
    <source>
        <dbReference type="WBParaSite" id="Gr19_v10_g16453.t1"/>
    </source>
</evidence>
<proteinExistence type="predicted"/>
<reference evidence="12" key="1">
    <citation type="submission" date="2022-11" db="UniProtKB">
        <authorList>
            <consortium name="WormBaseParasite"/>
        </authorList>
    </citation>
    <scope>IDENTIFICATION</scope>
</reference>
<evidence type="ECO:0000256" key="8">
    <source>
        <dbReference type="PROSITE-ProRule" id="PRU10141"/>
    </source>
</evidence>
<dbReference type="GO" id="GO:0005524">
    <property type="term" value="F:ATP binding"/>
    <property type="evidence" value="ECO:0007669"/>
    <property type="project" value="UniProtKB-UniRule"/>
</dbReference>
<dbReference type="SUPFAM" id="SSF55550">
    <property type="entry name" value="SH2 domain"/>
    <property type="match status" value="1"/>
</dbReference>
<evidence type="ECO:0000256" key="1">
    <source>
        <dbReference type="ARBA" id="ARBA00022679"/>
    </source>
</evidence>
<dbReference type="Gene3D" id="3.30.505.10">
    <property type="entry name" value="SH2 domain"/>
    <property type="match status" value="1"/>
</dbReference>
<dbReference type="AlphaFoldDB" id="A0A914HDW3"/>
<dbReference type="Pfam" id="PF08288">
    <property type="entry name" value="PIGA"/>
    <property type="match status" value="1"/>
</dbReference>
<evidence type="ECO:0000256" key="7">
    <source>
        <dbReference type="PROSITE-ProRule" id="PRU00191"/>
    </source>
</evidence>
<dbReference type="GO" id="GO:0006506">
    <property type="term" value="P:GPI anchor biosynthetic process"/>
    <property type="evidence" value="ECO:0007669"/>
    <property type="project" value="InterPro"/>
</dbReference>
<name>A0A914HDW3_GLORO</name>
<dbReference type="PROSITE" id="PS00109">
    <property type="entry name" value="PROTEIN_KINASE_TYR"/>
    <property type="match status" value="1"/>
</dbReference>
<evidence type="ECO:0000259" key="10">
    <source>
        <dbReference type="PROSITE" id="PS50011"/>
    </source>
</evidence>
<dbReference type="PANTHER" id="PTHR24418">
    <property type="entry name" value="TYROSINE-PROTEIN KINASE"/>
    <property type="match status" value="1"/>
</dbReference>
<keyword evidence="5" id="KW-0829">Tyrosine-protein kinase</keyword>
<dbReference type="PROSITE" id="PS00107">
    <property type="entry name" value="PROTEIN_KINASE_ATP"/>
    <property type="match status" value="1"/>
</dbReference>
<dbReference type="Pfam" id="PF07714">
    <property type="entry name" value="PK_Tyr_Ser-Thr"/>
    <property type="match status" value="1"/>
</dbReference>
<dbReference type="PRINTS" id="PR00109">
    <property type="entry name" value="TYRKINASE"/>
</dbReference>
<organism evidence="11 12">
    <name type="scientific">Globodera rostochiensis</name>
    <name type="common">Golden nematode worm</name>
    <name type="synonym">Heterodera rostochiensis</name>
    <dbReference type="NCBI Taxonomy" id="31243"/>
    <lineage>
        <taxon>Eukaryota</taxon>
        <taxon>Metazoa</taxon>
        <taxon>Ecdysozoa</taxon>
        <taxon>Nematoda</taxon>
        <taxon>Chromadorea</taxon>
        <taxon>Rhabditida</taxon>
        <taxon>Tylenchina</taxon>
        <taxon>Tylenchomorpha</taxon>
        <taxon>Tylenchoidea</taxon>
        <taxon>Heteroderidae</taxon>
        <taxon>Heteroderinae</taxon>
        <taxon>Globodera</taxon>
    </lineage>
</organism>
<dbReference type="GO" id="GO:0016020">
    <property type="term" value="C:membrane"/>
    <property type="evidence" value="ECO:0007669"/>
    <property type="project" value="GOC"/>
</dbReference>